<keyword evidence="10" id="KW-0472">Membrane</keyword>
<keyword evidence="9 11" id="KW-0496">Mitochondrion</keyword>
<comment type="function">
    <text evidence="11">Component of the ubiquinol-cytochrome c oxidoreductase, a multisubunit transmembrane complex that is part of the mitochondrial electron transport chain which drives oxidative phosphorylation. The complex plays an important role in the uptake of multiple carbon sources present in different host niches.</text>
</comment>
<evidence type="ECO:0000256" key="5">
    <source>
        <dbReference type="ARBA" id="ARBA00022692"/>
    </source>
</evidence>
<accession>A0A0C9VZ44</accession>
<dbReference type="GO" id="GO:0005743">
    <property type="term" value="C:mitochondrial inner membrane"/>
    <property type="evidence" value="ECO:0007669"/>
    <property type="project" value="UniProtKB-SubCell"/>
</dbReference>
<evidence type="ECO:0000256" key="4">
    <source>
        <dbReference type="ARBA" id="ARBA00022660"/>
    </source>
</evidence>
<keyword evidence="8" id="KW-1133">Transmembrane helix</keyword>
<dbReference type="GO" id="GO:0045275">
    <property type="term" value="C:respiratory chain complex III"/>
    <property type="evidence" value="ECO:0007669"/>
    <property type="project" value="UniProtKB-UniRule"/>
</dbReference>
<evidence type="ECO:0000256" key="2">
    <source>
        <dbReference type="ARBA" id="ARBA00007668"/>
    </source>
</evidence>
<keyword evidence="6 11" id="KW-0999">Mitochondrion inner membrane</keyword>
<protein>
    <recommendedName>
        <fullName evidence="11">Cytochrome b-c1 complex subunit 8</fullName>
    </recommendedName>
    <alternativeName>
        <fullName evidence="11">Complex III subunit 8</fullName>
    </alternativeName>
</protein>
<keyword evidence="4 11" id="KW-0679">Respiratory chain</keyword>
<evidence type="ECO:0000256" key="3">
    <source>
        <dbReference type="ARBA" id="ARBA00022448"/>
    </source>
</evidence>
<dbReference type="InterPro" id="IPR036642">
    <property type="entry name" value="Cyt_bc1_su8_sf"/>
</dbReference>
<comment type="subunit">
    <text evidence="11">Component of the ubiquinol-cytochrome c oxidoreductase (cytochrome b-c1 complex, complex III, CIII), a multisubunit enzyme composed of 3 respiratory subunits cytochrome b, cytochrome c1 and Rieske protein, 2 core protein subunits, and additional low-molecular weight protein subunits. The complex exists as an obligatory dimer and forms supercomplexes (SCs) in the inner mitochondrial membrane with cytochrome c oxidase (complex IV, CIV).</text>
</comment>
<evidence type="ECO:0000256" key="6">
    <source>
        <dbReference type="ARBA" id="ARBA00022792"/>
    </source>
</evidence>
<evidence type="ECO:0000313" key="12">
    <source>
        <dbReference type="EMBL" id="KIJ63660.1"/>
    </source>
</evidence>
<name>A0A0C9VZ44_9AGAM</name>
<proteinExistence type="inferred from homology"/>
<keyword evidence="3 11" id="KW-0813">Transport</keyword>
<organism evidence="12 13">
    <name type="scientific">Hydnomerulius pinastri MD-312</name>
    <dbReference type="NCBI Taxonomy" id="994086"/>
    <lineage>
        <taxon>Eukaryota</taxon>
        <taxon>Fungi</taxon>
        <taxon>Dikarya</taxon>
        <taxon>Basidiomycota</taxon>
        <taxon>Agaricomycotina</taxon>
        <taxon>Agaricomycetes</taxon>
        <taxon>Agaricomycetidae</taxon>
        <taxon>Boletales</taxon>
        <taxon>Boletales incertae sedis</taxon>
        <taxon>Leucogyrophana</taxon>
    </lineage>
</organism>
<dbReference type="HOGENOM" id="CLU_156007_0_0_1"/>
<keyword evidence="7 11" id="KW-0249">Electron transport</keyword>
<dbReference type="PANTHER" id="PTHR12119:SF2">
    <property type="entry name" value="CYTOCHROME B-C1 COMPLEX SUBUNIT 8"/>
    <property type="match status" value="1"/>
</dbReference>
<dbReference type="EMBL" id="KN839850">
    <property type="protein sequence ID" value="KIJ63660.1"/>
    <property type="molecule type" value="Genomic_DNA"/>
</dbReference>
<evidence type="ECO:0000256" key="10">
    <source>
        <dbReference type="ARBA" id="ARBA00023136"/>
    </source>
</evidence>
<evidence type="ECO:0000256" key="9">
    <source>
        <dbReference type="ARBA" id="ARBA00023128"/>
    </source>
</evidence>
<reference evidence="12 13" key="1">
    <citation type="submission" date="2014-04" db="EMBL/GenBank/DDBJ databases">
        <title>Evolutionary Origins and Diversification of the Mycorrhizal Mutualists.</title>
        <authorList>
            <consortium name="DOE Joint Genome Institute"/>
            <consortium name="Mycorrhizal Genomics Consortium"/>
            <person name="Kohler A."/>
            <person name="Kuo A."/>
            <person name="Nagy L.G."/>
            <person name="Floudas D."/>
            <person name="Copeland A."/>
            <person name="Barry K.W."/>
            <person name="Cichocki N."/>
            <person name="Veneault-Fourrey C."/>
            <person name="LaButti K."/>
            <person name="Lindquist E.A."/>
            <person name="Lipzen A."/>
            <person name="Lundell T."/>
            <person name="Morin E."/>
            <person name="Murat C."/>
            <person name="Riley R."/>
            <person name="Ohm R."/>
            <person name="Sun H."/>
            <person name="Tunlid A."/>
            <person name="Henrissat B."/>
            <person name="Grigoriev I.V."/>
            <person name="Hibbett D.S."/>
            <person name="Martin F."/>
        </authorList>
    </citation>
    <scope>NUCLEOTIDE SEQUENCE [LARGE SCALE GENOMIC DNA]</scope>
    <source>
        <strain evidence="12 13">MD-312</strain>
    </source>
</reference>
<gene>
    <name evidence="12" type="ORF">HYDPIDRAFT_175971</name>
</gene>
<dbReference type="AlphaFoldDB" id="A0A0C9VZ44"/>
<evidence type="ECO:0000256" key="1">
    <source>
        <dbReference type="ARBA" id="ARBA00004434"/>
    </source>
</evidence>
<evidence type="ECO:0000313" key="13">
    <source>
        <dbReference type="Proteomes" id="UP000053820"/>
    </source>
</evidence>
<evidence type="ECO:0000256" key="11">
    <source>
        <dbReference type="RuleBase" id="RU368118"/>
    </source>
</evidence>
<evidence type="ECO:0000256" key="8">
    <source>
        <dbReference type="ARBA" id="ARBA00022989"/>
    </source>
</evidence>
<comment type="similarity">
    <text evidence="2 11">Belongs to the UQCRQ/QCR8 family.</text>
</comment>
<dbReference type="PANTHER" id="PTHR12119">
    <property type="entry name" value="UBIQUINOL-CYTOCHROME C REDUCTASE COMPLEX UBIQUINONE-BINDING PROTEIN QP-C"/>
    <property type="match status" value="1"/>
</dbReference>
<dbReference type="SUPFAM" id="SSF81508">
    <property type="entry name" value="Ubiquinone-binding protein QP-C of cytochrome bc1 complex (Ubiquinol-cytochrome c reductase)"/>
    <property type="match status" value="1"/>
</dbReference>
<comment type="subcellular location">
    <subcellularLocation>
        <location evidence="1 11">Mitochondrion inner membrane</location>
        <topology evidence="1 11">Single-pass membrane protein</topology>
    </subcellularLocation>
</comment>
<keyword evidence="5" id="KW-0812">Transmembrane</keyword>
<dbReference type="OrthoDB" id="6683853at2759"/>
<dbReference type="InterPro" id="IPR004205">
    <property type="entry name" value="Cyt_bc1_su8"/>
</dbReference>
<keyword evidence="13" id="KW-1185">Reference proteome</keyword>
<dbReference type="Pfam" id="PF02939">
    <property type="entry name" value="UcrQ"/>
    <property type="match status" value="1"/>
</dbReference>
<dbReference type="Proteomes" id="UP000053820">
    <property type="component" value="Unassembled WGS sequence"/>
</dbReference>
<evidence type="ECO:0000256" key="7">
    <source>
        <dbReference type="ARBA" id="ARBA00022982"/>
    </source>
</evidence>
<dbReference type="GO" id="GO:0006122">
    <property type="term" value="P:mitochondrial electron transport, ubiquinol to cytochrome c"/>
    <property type="evidence" value="ECO:0007669"/>
    <property type="project" value="UniProtKB-UniRule"/>
</dbReference>
<sequence>MRPTAVRSDGMPGRRCSNPWWGDTSNLKQRGIITYTVSPFRQRGSKEIFQGWLFNGYRRLAAQVPYWIVPFAIAYGTYTWTKRYDHWQNSKAGHIALHGSH</sequence>
<dbReference type="Gene3D" id="1.20.5.210">
    <property type="entry name" value="Cytochrome b-c1 complex subunit 8"/>
    <property type="match status" value="1"/>
</dbReference>